<accession>A0A9P6VHC9</accession>
<dbReference type="EMBL" id="VNKQ01000011">
    <property type="protein sequence ID" value="KAG0647963.1"/>
    <property type="molecule type" value="Genomic_DNA"/>
</dbReference>
<proteinExistence type="predicted"/>
<evidence type="ECO:0000313" key="2">
    <source>
        <dbReference type="EMBL" id="KAG0647963.1"/>
    </source>
</evidence>
<dbReference type="Proteomes" id="UP000785200">
    <property type="component" value="Unassembled WGS sequence"/>
</dbReference>
<comment type="caution">
    <text evidence="2">The sequence shown here is derived from an EMBL/GenBank/DDBJ whole genome shotgun (WGS) entry which is preliminary data.</text>
</comment>
<evidence type="ECO:0000313" key="3">
    <source>
        <dbReference type="Proteomes" id="UP000785200"/>
    </source>
</evidence>
<protein>
    <submittedName>
        <fullName evidence="2">Uncharacterized protein</fullName>
    </submittedName>
</protein>
<dbReference type="AlphaFoldDB" id="A0A9P6VHC9"/>
<feature type="compositionally biased region" description="Polar residues" evidence="1">
    <location>
        <begin position="78"/>
        <end position="91"/>
    </location>
</feature>
<reference evidence="2" key="1">
    <citation type="submission" date="2019-07" db="EMBL/GenBank/DDBJ databases">
        <title>Hyphodiscus hymeniophilus genome sequencing and assembly.</title>
        <authorList>
            <person name="Kramer G."/>
            <person name="Nodwell J."/>
        </authorList>
    </citation>
    <scope>NUCLEOTIDE SEQUENCE</scope>
    <source>
        <strain evidence="2">ATCC 34498</strain>
    </source>
</reference>
<feature type="region of interest" description="Disordered" evidence="1">
    <location>
        <begin position="1"/>
        <end position="99"/>
    </location>
</feature>
<feature type="compositionally biased region" description="Polar residues" evidence="1">
    <location>
        <begin position="36"/>
        <end position="50"/>
    </location>
</feature>
<keyword evidence="3" id="KW-1185">Reference proteome</keyword>
<name>A0A9P6VHC9_9HELO</name>
<feature type="region of interest" description="Disordered" evidence="1">
    <location>
        <begin position="115"/>
        <end position="168"/>
    </location>
</feature>
<sequence length="309" mass="34005">MNEAKGKGRAQSDEEADKGQAGDQPSMITRVAASASGLTRNLLATPNSNELNERATALGDKGQTGQSSKSDSVWAESSKASQSTHETNSPNAFRVGHNEEHVRLSENEFSSFLDGIDSFSPSQDAEESHHFRGVSTDELGEAWRRAHPAPNHPSQQPNRTVAEQESRDGEDVLALLSQKDIMEGFSEASSEDENYDWGLSAEQLQQLRAMTKDLFPPVEKHGVVDPSHPLNLNPTFDLSFDQSTAGKESWREQWDGVLNRYTDEVWGGLLPLVKDARREVGDLGSDPLSTEEPKALRRLGAILGHLRKY</sequence>
<gene>
    <name evidence="2" type="ORF">D0Z07_5852</name>
</gene>
<feature type="compositionally biased region" description="Polar residues" evidence="1">
    <location>
        <begin position="152"/>
        <end position="161"/>
    </location>
</feature>
<dbReference type="OrthoDB" id="5337545at2759"/>
<evidence type="ECO:0000256" key="1">
    <source>
        <dbReference type="SAM" id="MobiDB-lite"/>
    </source>
</evidence>
<feature type="compositionally biased region" description="Basic and acidic residues" evidence="1">
    <location>
        <begin position="1"/>
        <end position="20"/>
    </location>
</feature>
<organism evidence="2 3">
    <name type="scientific">Hyphodiscus hymeniophilus</name>
    <dbReference type="NCBI Taxonomy" id="353542"/>
    <lineage>
        <taxon>Eukaryota</taxon>
        <taxon>Fungi</taxon>
        <taxon>Dikarya</taxon>
        <taxon>Ascomycota</taxon>
        <taxon>Pezizomycotina</taxon>
        <taxon>Leotiomycetes</taxon>
        <taxon>Helotiales</taxon>
        <taxon>Hyphodiscaceae</taxon>
        <taxon>Hyphodiscus</taxon>
    </lineage>
</organism>